<keyword evidence="3" id="KW-1185">Reference proteome</keyword>
<accession>A0AA39SEA4</accession>
<proteinExistence type="predicted"/>
<feature type="region of interest" description="Disordered" evidence="1">
    <location>
        <begin position="107"/>
        <end position="127"/>
    </location>
</feature>
<dbReference type="AlphaFoldDB" id="A0AA39SEA4"/>
<name>A0AA39SEA4_ACESA</name>
<feature type="region of interest" description="Disordered" evidence="1">
    <location>
        <begin position="1"/>
        <end position="44"/>
    </location>
</feature>
<gene>
    <name evidence="2" type="ORF">LWI29_019263</name>
</gene>
<evidence type="ECO:0000313" key="2">
    <source>
        <dbReference type="EMBL" id="KAK0589849.1"/>
    </source>
</evidence>
<reference evidence="2" key="1">
    <citation type="journal article" date="2022" name="Plant J.">
        <title>Strategies of tolerance reflected in two North American maple genomes.</title>
        <authorList>
            <person name="McEvoy S.L."/>
            <person name="Sezen U.U."/>
            <person name="Trouern-Trend A."/>
            <person name="McMahon S.M."/>
            <person name="Schaberg P.G."/>
            <person name="Yang J."/>
            <person name="Wegrzyn J.L."/>
            <person name="Swenson N.G."/>
        </authorList>
    </citation>
    <scope>NUCLEOTIDE SEQUENCE</scope>
    <source>
        <strain evidence="2">NS2018</strain>
    </source>
</reference>
<protein>
    <submittedName>
        <fullName evidence="2">Uncharacterized protein</fullName>
    </submittedName>
</protein>
<feature type="compositionally biased region" description="Basic and acidic residues" evidence="1">
    <location>
        <begin position="1"/>
        <end position="11"/>
    </location>
</feature>
<dbReference type="EMBL" id="JAUESC010000381">
    <property type="protein sequence ID" value="KAK0589849.1"/>
    <property type="molecule type" value="Genomic_DNA"/>
</dbReference>
<evidence type="ECO:0000313" key="3">
    <source>
        <dbReference type="Proteomes" id="UP001168877"/>
    </source>
</evidence>
<evidence type="ECO:0000256" key="1">
    <source>
        <dbReference type="SAM" id="MobiDB-lite"/>
    </source>
</evidence>
<sequence>MDYPARHDDVQNFKSTGHKKPENHNLSISPSLSLKHDGNSSIVSSATTSTTVSSATSLSLSLSNTLSYLWFIGVKGYSYKKRYMEEVKLQSSEQIKDVAKEPSKIEIIPKSEAQQSNQQSKISTSSAREQELDVFLLGGESDEDPRTTILIALTC</sequence>
<feature type="compositionally biased region" description="Polar residues" evidence="1">
    <location>
        <begin position="112"/>
        <end position="127"/>
    </location>
</feature>
<dbReference type="Proteomes" id="UP001168877">
    <property type="component" value="Unassembled WGS sequence"/>
</dbReference>
<comment type="caution">
    <text evidence="2">The sequence shown here is derived from an EMBL/GenBank/DDBJ whole genome shotgun (WGS) entry which is preliminary data.</text>
</comment>
<reference evidence="2" key="2">
    <citation type="submission" date="2023-06" db="EMBL/GenBank/DDBJ databases">
        <authorList>
            <person name="Swenson N.G."/>
            <person name="Wegrzyn J.L."/>
            <person name="Mcevoy S.L."/>
        </authorList>
    </citation>
    <scope>NUCLEOTIDE SEQUENCE</scope>
    <source>
        <strain evidence="2">NS2018</strain>
        <tissue evidence="2">Leaf</tissue>
    </source>
</reference>
<organism evidence="2 3">
    <name type="scientific">Acer saccharum</name>
    <name type="common">Sugar maple</name>
    <dbReference type="NCBI Taxonomy" id="4024"/>
    <lineage>
        <taxon>Eukaryota</taxon>
        <taxon>Viridiplantae</taxon>
        <taxon>Streptophyta</taxon>
        <taxon>Embryophyta</taxon>
        <taxon>Tracheophyta</taxon>
        <taxon>Spermatophyta</taxon>
        <taxon>Magnoliopsida</taxon>
        <taxon>eudicotyledons</taxon>
        <taxon>Gunneridae</taxon>
        <taxon>Pentapetalae</taxon>
        <taxon>rosids</taxon>
        <taxon>malvids</taxon>
        <taxon>Sapindales</taxon>
        <taxon>Sapindaceae</taxon>
        <taxon>Hippocastanoideae</taxon>
        <taxon>Acereae</taxon>
        <taxon>Acer</taxon>
    </lineage>
</organism>